<evidence type="ECO:0000256" key="1">
    <source>
        <dbReference type="ARBA" id="ARBA00022741"/>
    </source>
</evidence>
<dbReference type="PANTHER" id="PTHR16305:SF35">
    <property type="entry name" value="TRANSCRIPTIONAL ACTIVATOR DOMAIN"/>
    <property type="match status" value="1"/>
</dbReference>
<dbReference type="EMBL" id="JAGEMK010000009">
    <property type="protein sequence ID" value="MBO1753028.1"/>
    <property type="molecule type" value="Genomic_DNA"/>
</dbReference>
<proteinExistence type="predicted"/>
<dbReference type="InterPro" id="IPR041664">
    <property type="entry name" value="AAA_16"/>
</dbReference>
<keyword evidence="2" id="KW-0067">ATP-binding</keyword>
<dbReference type="GO" id="GO:0005524">
    <property type="term" value="F:ATP binding"/>
    <property type="evidence" value="ECO:0007669"/>
    <property type="project" value="UniProtKB-KW"/>
</dbReference>
<dbReference type="PROSITE" id="PS00622">
    <property type="entry name" value="HTH_LUXR_1"/>
    <property type="match status" value="1"/>
</dbReference>
<dbReference type="CDD" id="cd06170">
    <property type="entry name" value="LuxR_C_like"/>
    <property type="match status" value="1"/>
</dbReference>
<evidence type="ECO:0000313" key="4">
    <source>
        <dbReference type="EMBL" id="MBO1753028.1"/>
    </source>
</evidence>
<evidence type="ECO:0000313" key="5">
    <source>
        <dbReference type="Proteomes" id="UP000664209"/>
    </source>
</evidence>
<dbReference type="GO" id="GO:0006355">
    <property type="term" value="P:regulation of DNA-templated transcription"/>
    <property type="evidence" value="ECO:0007669"/>
    <property type="project" value="InterPro"/>
</dbReference>
<keyword evidence="1" id="KW-0547">Nucleotide-binding</keyword>
<dbReference type="Gene3D" id="1.25.40.10">
    <property type="entry name" value="Tetratricopeptide repeat domain"/>
    <property type="match status" value="1"/>
</dbReference>
<dbReference type="GO" id="GO:0003677">
    <property type="term" value="F:DNA binding"/>
    <property type="evidence" value="ECO:0007669"/>
    <property type="project" value="InterPro"/>
</dbReference>
<dbReference type="InterPro" id="IPR011990">
    <property type="entry name" value="TPR-like_helical_dom_sf"/>
</dbReference>
<sequence>MARNQVSATFVGRHPQVEALTAAVHRAGAGVPGVVLVGADAGVGKTRLLARLTEVARAAGAVPVTTHCVDLGEVGLPYLPFAEALAQLRADPALREVVDQVVTERPALARLLPAHGTPPPDPADDGGTRLQLFDGIAAALGAVGSAGAPLVLVVEDLHWADSSSRDVLRFLVARLRTEHLLVVLSYRTDDLHRRHPLRPVLAELWRHPRVERLDLPPFTSTELHEFAAAVTGAPVPDAVVDRVMERSAGNAYFAEELLESGPGAGGLPWTLSDVLQARVERLDPSVQELARVASVAGRTVGEPLLRAVAGSRLPVEELDRALREAVEAQVLGGEDGRIAFRHALLAEAVYGALLPGEQVALHRAYRDALQQDPRLGSTAQLAHHAHRGQDLPTALAASIDAAREAGRLLAPDEELRHLETALRLWDGVPDAAARVGTDEADLTAAAASAASRAGHDARAVLLARQAVALATDLPARQAQLRSRLALYLLGAARDAEALEEAAHALETLERPPFPGPDLGRAWALAIHARAATSMDEDAAAERSARLAVDEARALGAPAVEADALATLAVLVVDDQPRAAALLTEAGDRAREAGDLVTEVRCAYSLAANYFYAGDLERAVDRVQAGLDLSHTSGLTWSAYAVQLHLLSELLRFTRGDLGPPVPWDGAPPSATVLLEAVALHAAVARGDGDAVDRGARLAPLADGDHQVTLIAGGCTVDALTWAGRHEEAVALARSVIEEVGRAWSDYFLGSIWLAALGLGALADARSERAAGPEEAEQAAWFLDRARTAAGRGRPRGGRLGPEGRAWLARVEAEHARWARQNDPALWAGATDAYGYGHRYEQARSRRRRAEALLEAGEREAGLAQLVEALAEAREMGAAPLVAALESLARRSRLEVPGARTTTDLLTPREAEVLALAAQGLSNRQIGEKLFISGKTVSVHVSNLLAKLGVSGRAEAVSVAHRRGLLGPD</sequence>
<dbReference type="PANTHER" id="PTHR16305">
    <property type="entry name" value="TESTICULAR SOLUBLE ADENYLYL CYCLASE"/>
    <property type="match status" value="1"/>
</dbReference>
<organism evidence="4 5">
    <name type="scientific">Actinotalea soli</name>
    <dbReference type="NCBI Taxonomy" id="2819234"/>
    <lineage>
        <taxon>Bacteria</taxon>
        <taxon>Bacillati</taxon>
        <taxon>Actinomycetota</taxon>
        <taxon>Actinomycetes</taxon>
        <taxon>Micrococcales</taxon>
        <taxon>Cellulomonadaceae</taxon>
        <taxon>Actinotalea</taxon>
    </lineage>
</organism>
<dbReference type="SUPFAM" id="SSF46894">
    <property type="entry name" value="C-terminal effector domain of the bipartite response regulators"/>
    <property type="match status" value="1"/>
</dbReference>
<dbReference type="SUPFAM" id="SSF52540">
    <property type="entry name" value="P-loop containing nucleoside triphosphate hydrolases"/>
    <property type="match status" value="1"/>
</dbReference>
<dbReference type="Gene3D" id="1.10.10.10">
    <property type="entry name" value="Winged helix-like DNA-binding domain superfamily/Winged helix DNA-binding domain"/>
    <property type="match status" value="1"/>
</dbReference>
<dbReference type="Pfam" id="PF13191">
    <property type="entry name" value="AAA_16"/>
    <property type="match status" value="1"/>
</dbReference>
<dbReference type="AlphaFoldDB" id="A0A939LS16"/>
<name>A0A939LS16_9CELL</name>
<protein>
    <submittedName>
        <fullName evidence="4">AAA family ATPase</fullName>
    </submittedName>
</protein>
<reference evidence="4" key="1">
    <citation type="submission" date="2021-03" db="EMBL/GenBank/DDBJ databases">
        <title>Actinotalea soli sp. nov., isolated from soil.</title>
        <authorList>
            <person name="Ping W."/>
            <person name="Zhang J."/>
        </authorList>
    </citation>
    <scope>NUCLEOTIDE SEQUENCE</scope>
    <source>
        <strain evidence="4">BY-33</strain>
    </source>
</reference>
<dbReference type="RefSeq" id="WP_208056710.1">
    <property type="nucleotide sequence ID" value="NZ_JAGEMK010000009.1"/>
</dbReference>
<dbReference type="InterPro" id="IPR000792">
    <property type="entry name" value="Tscrpt_reg_LuxR_C"/>
</dbReference>
<accession>A0A939LS16</accession>
<dbReference type="SMART" id="SM00421">
    <property type="entry name" value="HTH_LUXR"/>
    <property type="match status" value="1"/>
</dbReference>
<gene>
    <name evidence="4" type="ORF">J4G33_14540</name>
</gene>
<dbReference type="Proteomes" id="UP000664209">
    <property type="component" value="Unassembled WGS sequence"/>
</dbReference>
<dbReference type="PRINTS" id="PR00038">
    <property type="entry name" value="HTHLUXR"/>
</dbReference>
<dbReference type="SUPFAM" id="SSF48452">
    <property type="entry name" value="TPR-like"/>
    <property type="match status" value="1"/>
</dbReference>
<feature type="domain" description="HTH luxR-type" evidence="3">
    <location>
        <begin position="898"/>
        <end position="963"/>
    </location>
</feature>
<dbReference type="PROSITE" id="PS50043">
    <property type="entry name" value="HTH_LUXR_2"/>
    <property type="match status" value="1"/>
</dbReference>
<dbReference type="InterPro" id="IPR036388">
    <property type="entry name" value="WH-like_DNA-bd_sf"/>
</dbReference>
<evidence type="ECO:0000256" key="2">
    <source>
        <dbReference type="ARBA" id="ARBA00022840"/>
    </source>
</evidence>
<dbReference type="InterPro" id="IPR016032">
    <property type="entry name" value="Sig_transdc_resp-reg_C-effctor"/>
</dbReference>
<evidence type="ECO:0000259" key="3">
    <source>
        <dbReference type="PROSITE" id="PS50043"/>
    </source>
</evidence>
<dbReference type="InterPro" id="IPR027417">
    <property type="entry name" value="P-loop_NTPase"/>
</dbReference>
<keyword evidence="5" id="KW-1185">Reference proteome</keyword>
<dbReference type="GO" id="GO:0005737">
    <property type="term" value="C:cytoplasm"/>
    <property type="evidence" value="ECO:0007669"/>
    <property type="project" value="TreeGrafter"/>
</dbReference>
<dbReference type="GO" id="GO:0004016">
    <property type="term" value="F:adenylate cyclase activity"/>
    <property type="evidence" value="ECO:0007669"/>
    <property type="project" value="TreeGrafter"/>
</dbReference>
<comment type="caution">
    <text evidence="4">The sequence shown here is derived from an EMBL/GenBank/DDBJ whole genome shotgun (WGS) entry which is preliminary data.</text>
</comment>
<dbReference type="Pfam" id="PF00196">
    <property type="entry name" value="GerE"/>
    <property type="match status" value="1"/>
</dbReference>